<feature type="region of interest" description="Disordered" evidence="1">
    <location>
        <begin position="296"/>
        <end position="421"/>
    </location>
</feature>
<feature type="compositionally biased region" description="Basic and acidic residues" evidence="1">
    <location>
        <begin position="1"/>
        <end position="12"/>
    </location>
</feature>
<keyword evidence="3" id="KW-1185">Reference proteome</keyword>
<keyword evidence="2" id="KW-0812">Transmembrane</keyword>
<dbReference type="KEGG" id="bbel:109471417"/>
<reference evidence="4" key="1">
    <citation type="submission" date="2025-08" db="UniProtKB">
        <authorList>
            <consortium name="RefSeq"/>
        </authorList>
    </citation>
    <scope>IDENTIFICATION</scope>
    <source>
        <tissue evidence="4">Gonad</tissue>
    </source>
</reference>
<dbReference type="RefSeq" id="XP_019626262.1">
    <property type="nucleotide sequence ID" value="XM_019770703.1"/>
</dbReference>
<feature type="region of interest" description="Disordered" evidence="1">
    <location>
        <begin position="217"/>
        <end position="255"/>
    </location>
</feature>
<feature type="region of interest" description="Disordered" evidence="1">
    <location>
        <begin position="561"/>
        <end position="589"/>
    </location>
</feature>
<accession>A0A6P4Z5A8</accession>
<feature type="region of interest" description="Disordered" evidence="1">
    <location>
        <begin position="1"/>
        <end position="179"/>
    </location>
</feature>
<evidence type="ECO:0000256" key="2">
    <source>
        <dbReference type="SAM" id="Phobius"/>
    </source>
</evidence>
<feature type="compositionally biased region" description="Basic and acidic residues" evidence="1">
    <location>
        <begin position="346"/>
        <end position="359"/>
    </location>
</feature>
<feature type="compositionally biased region" description="Basic and acidic residues" evidence="1">
    <location>
        <begin position="22"/>
        <end position="31"/>
    </location>
</feature>
<keyword evidence="2" id="KW-0472">Membrane</keyword>
<dbReference type="AlphaFoldDB" id="A0A6P4Z5A8"/>
<keyword evidence="2" id="KW-1133">Transmembrane helix</keyword>
<evidence type="ECO:0000256" key="1">
    <source>
        <dbReference type="SAM" id="MobiDB-lite"/>
    </source>
</evidence>
<organism evidence="3 4">
    <name type="scientific">Branchiostoma belcheri</name>
    <name type="common">Amphioxus</name>
    <dbReference type="NCBI Taxonomy" id="7741"/>
    <lineage>
        <taxon>Eukaryota</taxon>
        <taxon>Metazoa</taxon>
        <taxon>Chordata</taxon>
        <taxon>Cephalochordata</taxon>
        <taxon>Leptocardii</taxon>
        <taxon>Amphioxiformes</taxon>
        <taxon>Branchiostomatidae</taxon>
        <taxon>Branchiostoma</taxon>
    </lineage>
</organism>
<feature type="region of interest" description="Disordered" evidence="1">
    <location>
        <begin position="438"/>
        <end position="496"/>
    </location>
</feature>
<name>A0A6P4Z5A8_BRABE</name>
<proteinExistence type="predicted"/>
<feature type="compositionally biased region" description="Polar residues" evidence="1">
    <location>
        <begin position="319"/>
        <end position="334"/>
    </location>
</feature>
<protein>
    <submittedName>
        <fullName evidence="4">Sialidase-like</fullName>
    </submittedName>
</protein>
<sequence length="589" mass="63648">MENATETHRSSDGGKINPCPERSWRSARDRLSPCPNRPARPISKGLKLRPDRPAAGRPIGNGLNPCPDRPARPVGDRLNASPNRSSRPVGDRPYPCPDRLARPLGDRSNPCPVQLARPVGDRANPCPDRPGLPESSRPKPCLDGSQRPGGDRRTACPDTTADTPLGPRPSAPANSSEDWPSITPYCVAYLRLPPMAQDQNATVVDGTFRVHMYHTLPDEEEVEADDAGNRLPEDPLPGDSYHDNDDEEEEEKGASLQGWLQEILSGHYNNPESPEQEYCPIDPPCIDSHPNGEIGAACSTLSSPDAASCTDMARPQPQQPTDYPATTRTKSPGTSGDPGTCTETTHLGHSENKSSDTTRPKPLRLQVDHAAKATVPRMPVVTTRTKSPGTRGDQGTENTRLGHSENNSSDTTHPRSSRLQVDYAAKATVPRIPVVTKRGAKGMIKQQSNLGHLRVSRDDDSRQHSTSTSASDVTIAMETSGESADSDDTQTTGGDTQAHYENVTEKTAQNCLISGWKSLNLKTSTLLLVLAAVAVIVGLVVILTYQNGPIHFGPNRPVFDPNPPNFDLNPPNSDPNPLNFPDIRTTHQA</sequence>
<dbReference type="GeneID" id="109471417"/>
<dbReference type="OrthoDB" id="10401337at2759"/>
<dbReference type="Proteomes" id="UP000515135">
    <property type="component" value="Unplaced"/>
</dbReference>
<feature type="compositionally biased region" description="Polar residues" evidence="1">
    <location>
        <begin position="393"/>
        <end position="411"/>
    </location>
</feature>
<evidence type="ECO:0000313" key="4">
    <source>
        <dbReference type="RefSeq" id="XP_019626262.1"/>
    </source>
</evidence>
<feature type="compositionally biased region" description="Low complexity" evidence="1">
    <location>
        <begin position="374"/>
        <end position="385"/>
    </location>
</feature>
<feature type="compositionally biased region" description="Low complexity" evidence="1">
    <location>
        <begin position="561"/>
        <end position="582"/>
    </location>
</feature>
<evidence type="ECO:0000313" key="3">
    <source>
        <dbReference type="Proteomes" id="UP000515135"/>
    </source>
</evidence>
<feature type="transmembrane region" description="Helical" evidence="2">
    <location>
        <begin position="526"/>
        <end position="545"/>
    </location>
</feature>
<gene>
    <name evidence="4" type="primary">LOC109471417</name>
</gene>